<dbReference type="KEGG" id="vg:26625704"/>
<sequence length="61" mass="7301">MQLIHNYTNSRKKVMWFNYLDIVYAYNSYQIVQPNVTTTLLNSWLNSDRFNKLKNIVDSLA</sequence>
<dbReference type="EMBL" id="KP280062">
    <property type="protein sequence ID" value="AJF40766.1"/>
    <property type="molecule type" value="Genomic_DNA"/>
</dbReference>
<proteinExistence type="predicted"/>
<protein>
    <submittedName>
        <fullName evidence="1">Uncharacterized protein</fullName>
    </submittedName>
</protein>
<name>A0A0B5GYJ5_9CAUD</name>
<keyword evidence="2" id="KW-1185">Reference proteome</keyword>
<accession>A0A0B5GYJ5</accession>
<evidence type="ECO:0000313" key="2">
    <source>
        <dbReference type="Proteomes" id="UP000031803"/>
    </source>
</evidence>
<evidence type="ECO:0000313" key="1">
    <source>
        <dbReference type="EMBL" id="AJF40766.1"/>
    </source>
</evidence>
<gene>
    <name evidence="1" type="ORF">SBVP1_0108</name>
</gene>
<dbReference type="Proteomes" id="UP000031803">
    <property type="component" value="Segment"/>
</dbReference>
<reference evidence="1 2" key="1">
    <citation type="submission" date="2014-12" db="EMBL/GenBank/DDBJ databases">
        <title>Complete genome sequences of three Vibrio cholerae specific bacteriophages.</title>
        <authorList>
            <person name="Bhandare S.G."/>
            <person name="Warry A."/>
            <person name="Emes R.D."/>
            <person name="Hooton S.P.T."/>
            <person name="Barrow P.A."/>
            <person name="Atterbury R.J."/>
        </authorList>
    </citation>
    <scope>NUCLEOTIDE SEQUENCE [LARGE SCALE GENOMIC DNA]</scope>
</reference>
<dbReference type="GeneID" id="26625704"/>
<organism evidence="1 2">
    <name type="scientific">Vibrio phage phi 1</name>
    <dbReference type="NCBI Taxonomy" id="1589297"/>
    <lineage>
        <taxon>Viruses</taxon>
        <taxon>Duplodnaviria</taxon>
        <taxon>Heunggongvirae</taxon>
        <taxon>Uroviricota</taxon>
        <taxon>Caudoviricetes</taxon>
        <taxon>Schitoviridae</taxon>
        <taxon>Pacinivirus</taxon>
        <taxon>Pacinivirus phi1</taxon>
    </lineage>
</organism>
<dbReference type="RefSeq" id="YP_009198626.1">
    <property type="nucleotide sequence ID" value="NC_028799.1"/>
</dbReference>